<gene>
    <name evidence="2" type="ORF">ACFQ11_23240</name>
</gene>
<sequence length="453" mass="49118">MRRRRHRPGRRILAPATTAALAAALLVAAPAPASAAPLTLSNFQLRPNAYGTDLLERADDIPMVKATVTQIMGDLNRRRDPGDGPAVTIGGACNPAAVGTGVSIRRSICFNEGDNETTEWYPQGVTSVADMQADQQWGDSPQQLIVSWYDRNGGTGGQRGVRISFVDRATGAYRHVLLVYPKRSGDTIDYESVRVSQDPQSGDYGKALHAGGILWYGDHLFVADTARGFRVFDMRRIYDLGASENGTTKDESKVGLVGDTYHAHAYRYIMPQVGSWTRTAATGDKCTENDGSPNFSYVSLDRSGADHLLAGEYCHSDHAVNGRVAAWPMAGAFDADGEPVMDPGYRWNADAAHNLPDSNIQGATRFNDRWYLTRSRGITGLGTFYTTRPVTSSTGTLSIAGHKPISKGPEDLSHWPGILDDPTLGEMWTVAEHPGSDEDGTGQGQRMLYAWAP</sequence>
<evidence type="ECO:0000313" key="2">
    <source>
        <dbReference type="EMBL" id="MFD0903326.1"/>
    </source>
</evidence>
<organism evidence="2 3">
    <name type="scientific">Actinomadura sediminis</name>
    <dbReference type="NCBI Taxonomy" id="1038904"/>
    <lineage>
        <taxon>Bacteria</taxon>
        <taxon>Bacillati</taxon>
        <taxon>Actinomycetota</taxon>
        <taxon>Actinomycetes</taxon>
        <taxon>Streptosporangiales</taxon>
        <taxon>Thermomonosporaceae</taxon>
        <taxon>Actinomadura</taxon>
    </lineage>
</organism>
<keyword evidence="1" id="KW-0732">Signal</keyword>
<dbReference type="EMBL" id="JBHTJA010000052">
    <property type="protein sequence ID" value="MFD0903326.1"/>
    <property type="molecule type" value="Genomic_DNA"/>
</dbReference>
<dbReference type="InterPro" id="IPR006311">
    <property type="entry name" value="TAT_signal"/>
</dbReference>
<dbReference type="PROSITE" id="PS51318">
    <property type="entry name" value="TAT"/>
    <property type="match status" value="1"/>
</dbReference>
<comment type="caution">
    <text evidence="2">The sequence shown here is derived from an EMBL/GenBank/DDBJ whole genome shotgun (WGS) entry which is preliminary data.</text>
</comment>
<reference evidence="3" key="1">
    <citation type="journal article" date="2019" name="Int. J. Syst. Evol. Microbiol.">
        <title>The Global Catalogue of Microorganisms (GCM) 10K type strain sequencing project: providing services to taxonomists for standard genome sequencing and annotation.</title>
        <authorList>
            <consortium name="The Broad Institute Genomics Platform"/>
            <consortium name="The Broad Institute Genome Sequencing Center for Infectious Disease"/>
            <person name="Wu L."/>
            <person name="Ma J."/>
        </authorList>
    </citation>
    <scope>NUCLEOTIDE SEQUENCE [LARGE SCALE GENOMIC DNA]</scope>
    <source>
        <strain evidence="3">JCM 31202</strain>
    </source>
</reference>
<accession>A0ABW3ESD4</accession>
<evidence type="ECO:0008006" key="4">
    <source>
        <dbReference type="Google" id="ProtNLM"/>
    </source>
</evidence>
<name>A0ABW3ESD4_9ACTN</name>
<evidence type="ECO:0000256" key="1">
    <source>
        <dbReference type="SAM" id="SignalP"/>
    </source>
</evidence>
<proteinExistence type="predicted"/>
<feature type="signal peptide" evidence="1">
    <location>
        <begin position="1"/>
        <end position="35"/>
    </location>
</feature>
<protein>
    <recommendedName>
        <fullName evidence="4">Secreted protein</fullName>
    </recommendedName>
</protein>
<feature type="chain" id="PRO_5046439976" description="Secreted protein" evidence="1">
    <location>
        <begin position="36"/>
        <end position="453"/>
    </location>
</feature>
<keyword evidence="3" id="KW-1185">Reference proteome</keyword>
<evidence type="ECO:0000313" key="3">
    <source>
        <dbReference type="Proteomes" id="UP001596972"/>
    </source>
</evidence>
<dbReference type="Proteomes" id="UP001596972">
    <property type="component" value="Unassembled WGS sequence"/>
</dbReference>
<dbReference type="RefSeq" id="WP_378302028.1">
    <property type="nucleotide sequence ID" value="NZ_JBHTJA010000052.1"/>
</dbReference>